<organism evidence="1 2">
    <name type="scientific">Marine Group I thaumarchaeote</name>
    <dbReference type="NCBI Taxonomy" id="2511932"/>
    <lineage>
        <taxon>Archaea</taxon>
        <taxon>Nitrososphaerota</taxon>
        <taxon>Marine Group I</taxon>
    </lineage>
</organism>
<evidence type="ECO:0000313" key="2">
    <source>
        <dbReference type="Proteomes" id="UP000575480"/>
    </source>
</evidence>
<comment type="caution">
    <text evidence="1">The sequence shown here is derived from an EMBL/GenBank/DDBJ whole genome shotgun (WGS) entry which is preliminary data.</text>
</comment>
<accession>A0A7K4MWZ6</accession>
<proteinExistence type="predicted"/>
<reference evidence="1 2" key="1">
    <citation type="journal article" date="2019" name="Environ. Microbiol.">
        <title>Genomics insights into ecotype formation of ammonia-oxidizing archaea in the deep ocean.</title>
        <authorList>
            <person name="Wang Y."/>
            <person name="Huang J.M."/>
            <person name="Cui G.J."/>
            <person name="Nunoura T."/>
            <person name="Takaki Y."/>
            <person name="Li W.L."/>
            <person name="Li J."/>
            <person name="Gao Z.M."/>
            <person name="Takai K."/>
            <person name="Zhang A.Q."/>
            <person name="Stepanauskas R."/>
        </authorList>
    </citation>
    <scope>NUCLEOTIDE SEQUENCE [LARGE SCALE GENOMIC DNA]</scope>
    <source>
        <strain evidence="1 2">L15a</strain>
    </source>
</reference>
<protein>
    <submittedName>
        <fullName evidence="1">Uncharacterized protein</fullName>
    </submittedName>
</protein>
<name>A0A7K4MWZ6_9ARCH</name>
<sequence length="66" mass="7838">MFIYPLSCSTVDKYVEKVLEDMSYDDLYCNFRLNGDVFDFLVTDKSHPFEDHRVHYSDGISETIFE</sequence>
<dbReference type="AlphaFoldDB" id="A0A7K4MWZ6"/>
<gene>
    <name evidence="1" type="ORF">HX858_08480</name>
</gene>
<dbReference type="Proteomes" id="UP000575480">
    <property type="component" value="Unassembled WGS sequence"/>
</dbReference>
<dbReference type="EMBL" id="JACATH010000014">
    <property type="protein sequence ID" value="NWJ57764.1"/>
    <property type="molecule type" value="Genomic_DNA"/>
</dbReference>
<evidence type="ECO:0000313" key="1">
    <source>
        <dbReference type="EMBL" id="NWJ57764.1"/>
    </source>
</evidence>